<feature type="repeat" description="Solcar" evidence="6">
    <location>
        <begin position="95"/>
        <end position="181"/>
    </location>
</feature>
<evidence type="ECO:0000313" key="9">
    <source>
        <dbReference type="Proteomes" id="UP001230188"/>
    </source>
</evidence>
<evidence type="ECO:0000256" key="3">
    <source>
        <dbReference type="ARBA" id="ARBA00022692"/>
    </source>
</evidence>
<dbReference type="Gene3D" id="1.50.40.10">
    <property type="entry name" value="Mitochondrial carrier domain"/>
    <property type="match status" value="1"/>
</dbReference>
<evidence type="ECO:0000256" key="1">
    <source>
        <dbReference type="ARBA" id="ARBA00004141"/>
    </source>
</evidence>
<keyword evidence="3 6" id="KW-0812">Transmembrane</keyword>
<reference evidence="8" key="1">
    <citation type="submission" date="2023-01" db="EMBL/GenBank/DDBJ databases">
        <title>Metagenome sequencing of chrysophaentin producing Chrysophaeum taylorii.</title>
        <authorList>
            <person name="Davison J."/>
            <person name="Bewley C."/>
        </authorList>
    </citation>
    <scope>NUCLEOTIDE SEQUENCE</scope>
    <source>
        <strain evidence="8">NIES-1699</strain>
    </source>
</reference>
<dbReference type="PANTHER" id="PTHR24089">
    <property type="entry name" value="SOLUTE CARRIER FAMILY 25"/>
    <property type="match status" value="1"/>
</dbReference>
<keyword evidence="9" id="KW-1185">Reference proteome</keyword>
<dbReference type="GO" id="GO:0055085">
    <property type="term" value="P:transmembrane transport"/>
    <property type="evidence" value="ECO:0007669"/>
    <property type="project" value="InterPro"/>
</dbReference>
<dbReference type="InterPro" id="IPR002067">
    <property type="entry name" value="MCP"/>
</dbReference>
<comment type="similarity">
    <text evidence="7">Belongs to the mitochondrial carrier (TC 2.A.29) family.</text>
</comment>
<dbReference type="Proteomes" id="UP001230188">
    <property type="component" value="Unassembled WGS sequence"/>
</dbReference>
<comment type="subcellular location">
    <subcellularLocation>
        <location evidence="1">Membrane</location>
        <topology evidence="1">Multi-pass membrane protein</topology>
    </subcellularLocation>
</comment>
<keyword evidence="4" id="KW-0677">Repeat</keyword>
<dbReference type="PRINTS" id="PR00926">
    <property type="entry name" value="MITOCARRIER"/>
</dbReference>
<evidence type="ECO:0000256" key="4">
    <source>
        <dbReference type="ARBA" id="ARBA00022737"/>
    </source>
</evidence>
<dbReference type="SUPFAM" id="SSF103506">
    <property type="entry name" value="Mitochondrial carrier"/>
    <property type="match status" value="1"/>
</dbReference>
<evidence type="ECO:0000256" key="5">
    <source>
        <dbReference type="ARBA" id="ARBA00023136"/>
    </source>
</evidence>
<organism evidence="8 9">
    <name type="scientific">Chrysophaeum taylorii</name>
    <dbReference type="NCBI Taxonomy" id="2483200"/>
    <lineage>
        <taxon>Eukaryota</taxon>
        <taxon>Sar</taxon>
        <taxon>Stramenopiles</taxon>
        <taxon>Ochrophyta</taxon>
        <taxon>Pelagophyceae</taxon>
        <taxon>Pelagomonadales</taxon>
        <taxon>Pelagomonadaceae</taxon>
        <taxon>Chrysophaeum</taxon>
    </lineage>
</organism>
<evidence type="ECO:0000256" key="6">
    <source>
        <dbReference type="PROSITE-ProRule" id="PRU00282"/>
    </source>
</evidence>
<comment type="caution">
    <text evidence="8">The sequence shown here is derived from an EMBL/GenBank/DDBJ whole genome shotgun (WGS) entry which is preliminary data.</text>
</comment>
<dbReference type="EMBL" id="JAQMWT010000028">
    <property type="protein sequence ID" value="KAJ8613490.1"/>
    <property type="molecule type" value="Genomic_DNA"/>
</dbReference>
<dbReference type="InterPro" id="IPR023395">
    <property type="entry name" value="MCP_dom_sf"/>
</dbReference>
<evidence type="ECO:0000256" key="7">
    <source>
        <dbReference type="RuleBase" id="RU000488"/>
    </source>
</evidence>
<protein>
    <submittedName>
        <fullName evidence="8">Uncharacterized protein</fullName>
    </submittedName>
</protein>
<proteinExistence type="inferred from homology"/>
<dbReference type="PROSITE" id="PS50920">
    <property type="entry name" value="SOLCAR"/>
    <property type="match status" value="3"/>
</dbReference>
<dbReference type="Pfam" id="PF00153">
    <property type="entry name" value="Mito_carr"/>
    <property type="match status" value="3"/>
</dbReference>
<sequence>MRADKTSASTRVVCGGIAGCTAKTILAPLERARIMQQVSGGTMGVSLRTVLREEGVSGLWAGNTANLARVFPLRGIAFAVNDWLNMAFTPTDKLGASVAKFAVGGAAGLVSTTATYPLDLVRGRQAAEVMGASRRNFALALVGVARQEGIAALWRGAPPTIFGAIPFEGIRFGVVGLLHTRDVERRPAVKAAHGAVAGFVAGLVTFPNDTVRRILQQRDQPYRGYFDCVRQIYRNHGIRRFYFGLWPNLIKAVPSAAVQFGVYELLITWSSGLRS</sequence>
<feature type="repeat" description="Solcar" evidence="6">
    <location>
        <begin position="185"/>
        <end position="269"/>
    </location>
</feature>
<evidence type="ECO:0000313" key="8">
    <source>
        <dbReference type="EMBL" id="KAJ8613490.1"/>
    </source>
</evidence>
<gene>
    <name evidence="8" type="ORF">CTAYLR_002159</name>
</gene>
<keyword evidence="2 7" id="KW-0813">Transport</keyword>
<feature type="repeat" description="Solcar" evidence="6">
    <location>
        <begin position="6"/>
        <end position="87"/>
    </location>
</feature>
<evidence type="ECO:0000256" key="2">
    <source>
        <dbReference type="ARBA" id="ARBA00022448"/>
    </source>
</evidence>
<dbReference type="InterPro" id="IPR018108">
    <property type="entry name" value="MCP_transmembrane"/>
</dbReference>
<keyword evidence="5 6" id="KW-0472">Membrane</keyword>
<accession>A0AAD7UPS8</accession>
<dbReference type="AlphaFoldDB" id="A0AAD7UPS8"/>
<name>A0AAD7UPS8_9STRA</name>
<dbReference type="GO" id="GO:0016020">
    <property type="term" value="C:membrane"/>
    <property type="evidence" value="ECO:0007669"/>
    <property type="project" value="UniProtKB-SubCell"/>
</dbReference>